<feature type="transmembrane region" description="Helical" evidence="13">
    <location>
        <begin position="265"/>
        <end position="282"/>
    </location>
</feature>
<sequence length="398" mass="46618">MTLNFDSEVQVFYKGQKRILNFYSIWPQETRCQRLMHSIHFWHVFSFWIMLFNLILMLHIVINIGNMNEIVKGFFVLATCMAYTHKVYSVKVNNVALLQLFQDLHAAHFRPEDAEEELIFVAARQLSYALYKYYGIISVTALTMLLITQYAIDNTQLPLATYHPFSAERGTFGYIFMYWYQCVALSLSCFVNISFDSLCCSMFIFIKCQLDILALRLQRLGYDCDEIVELQLRDQLKHCIEHYMRVVELSANIETLIYKPISSQIFCSVLVLTANFYAMSLLSDDKLVFLKFFIYQSCMLIQVFILCYFAGEIVQRSTELPHELYKSNWVHWSRSNRRLMLMFMQRLDTAIRIRTFNASHAFDLALFSSGASLELIILRCPCISCAYKSSQVRGFIIE</sequence>
<evidence type="ECO:0000256" key="2">
    <source>
        <dbReference type="ARBA" id="ARBA00022475"/>
    </source>
</evidence>
<evidence type="ECO:0000256" key="7">
    <source>
        <dbReference type="ARBA" id="ARBA00023136"/>
    </source>
</evidence>
<feature type="transmembrane region" description="Helical" evidence="13">
    <location>
        <begin position="172"/>
        <end position="195"/>
    </location>
</feature>
<evidence type="ECO:0000256" key="8">
    <source>
        <dbReference type="ARBA" id="ARBA00023170"/>
    </source>
</evidence>
<dbReference type="PANTHER" id="PTHR21137:SF37">
    <property type="entry name" value="ODORANT RECEPTOR 46A, ISOFORM B-RELATED"/>
    <property type="match status" value="1"/>
</dbReference>
<organism evidence="14 15">
    <name type="scientific">Drosophila albomicans</name>
    <name type="common">Fruit fly</name>
    <dbReference type="NCBI Taxonomy" id="7291"/>
    <lineage>
        <taxon>Eukaryota</taxon>
        <taxon>Metazoa</taxon>
        <taxon>Ecdysozoa</taxon>
        <taxon>Arthropoda</taxon>
        <taxon>Hexapoda</taxon>
        <taxon>Insecta</taxon>
        <taxon>Pterygota</taxon>
        <taxon>Neoptera</taxon>
        <taxon>Endopterygota</taxon>
        <taxon>Diptera</taxon>
        <taxon>Brachycera</taxon>
        <taxon>Muscomorpha</taxon>
        <taxon>Ephydroidea</taxon>
        <taxon>Drosophilidae</taxon>
        <taxon>Drosophila</taxon>
    </lineage>
</organism>
<dbReference type="Pfam" id="PF02949">
    <property type="entry name" value="7tm_6"/>
    <property type="match status" value="1"/>
</dbReference>
<dbReference type="OrthoDB" id="5846619at2759"/>
<gene>
    <name evidence="15" type="primary">LOC117566479</name>
</gene>
<reference evidence="15" key="1">
    <citation type="submission" date="2025-08" db="UniProtKB">
        <authorList>
            <consortium name="RefSeq"/>
        </authorList>
    </citation>
    <scope>IDENTIFICATION</scope>
    <source>
        <strain evidence="15">15112-1751.03</strain>
        <tissue evidence="15">Whole Adult</tissue>
    </source>
</reference>
<dbReference type="Proteomes" id="UP000515160">
    <property type="component" value="Chromosome 3"/>
</dbReference>
<evidence type="ECO:0000256" key="5">
    <source>
        <dbReference type="ARBA" id="ARBA00022725"/>
    </source>
</evidence>
<keyword evidence="6 13" id="KW-1133">Transmembrane helix</keyword>
<comment type="similarity">
    <text evidence="11">Belongs to the insect chemoreceptor superfamily. Heteromeric odorant receptor channel (TC 1.A.69) family. Or2a subfamily.</text>
</comment>
<dbReference type="InterPro" id="IPR004117">
    <property type="entry name" value="7tm6_olfct_rcpt"/>
</dbReference>
<comment type="subcellular location">
    <subcellularLocation>
        <location evidence="1 13">Cell membrane</location>
        <topology evidence="1 13">Multi-pass membrane protein</topology>
    </subcellularLocation>
</comment>
<keyword evidence="5 13" id="KW-0552">Olfaction</keyword>
<evidence type="ECO:0000256" key="1">
    <source>
        <dbReference type="ARBA" id="ARBA00004651"/>
    </source>
</evidence>
<accession>A0A9C6WFE5</accession>
<evidence type="ECO:0000256" key="10">
    <source>
        <dbReference type="ARBA" id="ARBA00037764"/>
    </source>
</evidence>
<keyword evidence="14" id="KW-1185">Reference proteome</keyword>
<dbReference type="PANTHER" id="PTHR21137">
    <property type="entry name" value="ODORANT RECEPTOR"/>
    <property type="match status" value="1"/>
</dbReference>
<evidence type="ECO:0000256" key="11">
    <source>
        <dbReference type="ARBA" id="ARBA00037946"/>
    </source>
</evidence>
<evidence type="ECO:0000256" key="12">
    <source>
        <dbReference type="ARBA" id="ARBA00038679"/>
    </source>
</evidence>
<evidence type="ECO:0000313" key="15">
    <source>
        <dbReference type="RefSeq" id="XP_051860864.1"/>
    </source>
</evidence>
<comment type="caution">
    <text evidence="13">Lacks conserved residue(s) required for the propagation of feature annotation.</text>
</comment>
<feature type="transmembrane region" description="Helical" evidence="13">
    <location>
        <begin position="288"/>
        <end position="310"/>
    </location>
</feature>
<evidence type="ECO:0000256" key="6">
    <source>
        <dbReference type="ARBA" id="ARBA00022989"/>
    </source>
</evidence>
<evidence type="ECO:0000256" key="13">
    <source>
        <dbReference type="RuleBase" id="RU351113"/>
    </source>
</evidence>
<dbReference type="GO" id="GO:0007165">
    <property type="term" value="P:signal transduction"/>
    <property type="evidence" value="ECO:0007669"/>
    <property type="project" value="UniProtKB-KW"/>
</dbReference>
<protein>
    <recommendedName>
        <fullName evidence="13">Odorant receptor</fullName>
    </recommendedName>
</protein>
<feature type="transmembrane region" description="Helical" evidence="13">
    <location>
        <begin position="133"/>
        <end position="152"/>
    </location>
</feature>
<dbReference type="RefSeq" id="XP_051860864.1">
    <property type="nucleotide sequence ID" value="XM_052004904.1"/>
</dbReference>
<proteinExistence type="inferred from homology"/>
<dbReference type="GO" id="GO:0005886">
    <property type="term" value="C:plasma membrane"/>
    <property type="evidence" value="ECO:0007669"/>
    <property type="project" value="UniProtKB-SubCell"/>
</dbReference>
<feature type="transmembrane region" description="Helical" evidence="13">
    <location>
        <begin position="41"/>
        <end position="62"/>
    </location>
</feature>
<keyword evidence="2" id="KW-1003">Cell membrane</keyword>
<keyword evidence="8 13" id="KW-0675">Receptor</keyword>
<comment type="function">
    <text evidence="10">Odorant receptor which mediates acceptance or avoidance behavior, depending on its substrates. The odorant receptor repertoire encodes a large collection of odor stimuli that vary widely in identity, intensity, and duration. May form a complex with Orco to form odorant-sensing units, providing sensitive and prolonged odorant signaling and calcium permeability.</text>
</comment>
<dbReference type="GeneID" id="117566479"/>
<dbReference type="GO" id="GO:0005549">
    <property type="term" value="F:odorant binding"/>
    <property type="evidence" value="ECO:0007669"/>
    <property type="project" value="InterPro"/>
</dbReference>
<dbReference type="GO" id="GO:0004984">
    <property type="term" value="F:olfactory receptor activity"/>
    <property type="evidence" value="ECO:0007669"/>
    <property type="project" value="InterPro"/>
</dbReference>
<name>A0A9C6WFE5_DROAB</name>
<evidence type="ECO:0000256" key="9">
    <source>
        <dbReference type="ARBA" id="ARBA00023224"/>
    </source>
</evidence>
<evidence type="ECO:0000256" key="3">
    <source>
        <dbReference type="ARBA" id="ARBA00022606"/>
    </source>
</evidence>
<dbReference type="AlphaFoldDB" id="A0A9C6WFE5"/>
<comment type="subunit">
    <text evidence="12">Interacts with Orco. Complexes exist early in the endomembrane system in olfactory sensory neurons (OSNs), coupling these complexes to the conserved ciliary trafficking pathway.</text>
</comment>
<keyword evidence="7 13" id="KW-0472">Membrane</keyword>
<keyword evidence="4 13" id="KW-0812">Transmembrane</keyword>
<evidence type="ECO:0000313" key="14">
    <source>
        <dbReference type="Proteomes" id="UP000515160"/>
    </source>
</evidence>
<evidence type="ECO:0000256" key="4">
    <source>
        <dbReference type="ARBA" id="ARBA00022692"/>
    </source>
</evidence>
<keyword evidence="9 13" id="KW-0807">Transducer</keyword>
<keyword evidence="3 13" id="KW-0716">Sensory transduction</keyword>